<dbReference type="Proteomes" id="UP000217199">
    <property type="component" value="Unassembled WGS sequence"/>
</dbReference>
<keyword evidence="1" id="KW-1133">Transmembrane helix</keyword>
<evidence type="ECO:0000256" key="1">
    <source>
        <dbReference type="SAM" id="Phobius"/>
    </source>
</evidence>
<comment type="caution">
    <text evidence="2">The sequence shown here is derived from an EMBL/GenBank/DDBJ whole genome shotgun (WGS) entry which is preliminary data.</text>
</comment>
<keyword evidence="1" id="KW-0812">Transmembrane</keyword>
<dbReference type="AlphaFoldDB" id="A0A286U7F7"/>
<protein>
    <submittedName>
        <fullName evidence="2">Uncharacterized protein</fullName>
    </submittedName>
</protein>
<evidence type="ECO:0000313" key="2">
    <source>
        <dbReference type="EMBL" id="PAV15469.1"/>
    </source>
</evidence>
<dbReference type="InParanoid" id="A0A286U7F7"/>
<gene>
    <name evidence="2" type="ORF">PNOK_0923300</name>
</gene>
<name>A0A286U7F7_9AGAM</name>
<dbReference type="EMBL" id="NBII01000010">
    <property type="protein sequence ID" value="PAV15469.1"/>
    <property type="molecule type" value="Genomic_DNA"/>
</dbReference>
<proteinExistence type="predicted"/>
<sequence>MSSAPPIIPFFFSRILSPFLYDSITPTFRAEFSPVTLRLIKIKKRVSILSLFAGTLIISSWGNIVGIFSYKFTSDIILRGQ</sequence>
<feature type="transmembrane region" description="Helical" evidence="1">
    <location>
        <begin position="48"/>
        <end position="70"/>
    </location>
</feature>
<accession>A0A286U7F7</accession>
<reference evidence="2 3" key="1">
    <citation type="journal article" date="2017" name="Mol. Ecol.">
        <title>Comparative and population genomic landscape of Phellinus noxius: A hypervariable fungus causing root rot in trees.</title>
        <authorList>
            <person name="Chung C.L."/>
            <person name="Lee T.J."/>
            <person name="Akiba M."/>
            <person name="Lee H.H."/>
            <person name="Kuo T.H."/>
            <person name="Liu D."/>
            <person name="Ke H.M."/>
            <person name="Yokoi T."/>
            <person name="Roa M.B."/>
            <person name="Lu M.J."/>
            <person name="Chang Y.Y."/>
            <person name="Ann P.J."/>
            <person name="Tsai J.N."/>
            <person name="Chen C.Y."/>
            <person name="Tzean S.S."/>
            <person name="Ota Y."/>
            <person name="Hattori T."/>
            <person name="Sahashi N."/>
            <person name="Liou R.F."/>
            <person name="Kikuchi T."/>
            <person name="Tsai I.J."/>
        </authorList>
    </citation>
    <scope>NUCLEOTIDE SEQUENCE [LARGE SCALE GENOMIC DNA]</scope>
    <source>
        <strain evidence="2 3">FFPRI411160</strain>
    </source>
</reference>
<keyword evidence="3" id="KW-1185">Reference proteome</keyword>
<evidence type="ECO:0000313" key="3">
    <source>
        <dbReference type="Proteomes" id="UP000217199"/>
    </source>
</evidence>
<organism evidence="2 3">
    <name type="scientific">Pyrrhoderma noxium</name>
    <dbReference type="NCBI Taxonomy" id="2282107"/>
    <lineage>
        <taxon>Eukaryota</taxon>
        <taxon>Fungi</taxon>
        <taxon>Dikarya</taxon>
        <taxon>Basidiomycota</taxon>
        <taxon>Agaricomycotina</taxon>
        <taxon>Agaricomycetes</taxon>
        <taxon>Hymenochaetales</taxon>
        <taxon>Hymenochaetaceae</taxon>
        <taxon>Pyrrhoderma</taxon>
    </lineage>
</organism>
<keyword evidence="1" id="KW-0472">Membrane</keyword>